<organism evidence="3 4">
    <name type="scientific">Aurantiacibacter rhizosphaerae</name>
    <dbReference type="NCBI Taxonomy" id="2691582"/>
    <lineage>
        <taxon>Bacteria</taxon>
        <taxon>Pseudomonadati</taxon>
        <taxon>Pseudomonadota</taxon>
        <taxon>Alphaproteobacteria</taxon>
        <taxon>Sphingomonadales</taxon>
        <taxon>Erythrobacteraceae</taxon>
        <taxon>Aurantiacibacter</taxon>
    </lineage>
</organism>
<dbReference type="GO" id="GO:0006952">
    <property type="term" value="P:defense response"/>
    <property type="evidence" value="ECO:0007669"/>
    <property type="project" value="InterPro"/>
</dbReference>
<protein>
    <recommendedName>
        <fullName evidence="2">Mammalian defensins domain-containing protein</fullName>
    </recommendedName>
</protein>
<keyword evidence="4" id="KW-1185">Reference proteome</keyword>
<evidence type="ECO:0000259" key="2">
    <source>
        <dbReference type="Pfam" id="PF00323"/>
    </source>
</evidence>
<dbReference type="EMBL" id="WUBR01000002">
    <property type="protein sequence ID" value="MWV27922.1"/>
    <property type="molecule type" value="Genomic_DNA"/>
</dbReference>
<gene>
    <name evidence="3" type="ORF">GRF63_08380</name>
</gene>
<name>A0A844XE20_9SPHN</name>
<evidence type="ECO:0000313" key="3">
    <source>
        <dbReference type="EMBL" id="MWV27922.1"/>
    </source>
</evidence>
<comment type="caution">
    <text evidence="3">The sequence shown here is derived from an EMBL/GenBank/DDBJ whole genome shotgun (WGS) entry which is preliminary data.</text>
</comment>
<dbReference type="InterPro" id="IPR006081">
    <property type="entry name" value="Alpha-defensin_C"/>
</dbReference>
<reference evidence="3 4" key="2">
    <citation type="submission" date="2020-02" db="EMBL/GenBank/DDBJ databases">
        <title>Erythrobacter dongmakensis sp. nov., isolated from a tidal mudflat.</title>
        <authorList>
            <person name="Kim I.S."/>
        </authorList>
    </citation>
    <scope>NUCLEOTIDE SEQUENCE [LARGE SCALE GENOMIC DNA]</scope>
    <source>
        <strain evidence="3 4">GH3-10</strain>
    </source>
</reference>
<proteinExistence type="predicted"/>
<dbReference type="Pfam" id="PF00323">
    <property type="entry name" value="Defensin_1"/>
    <property type="match status" value="1"/>
</dbReference>
<dbReference type="AlphaFoldDB" id="A0A844XE20"/>
<evidence type="ECO:0000313" key="4">
    <source>
        <dbReference type="Proteomes" id="UP000461409"/>
    </source>
</evidence>
<reference evidence="3 4" key="1">
    <citation type="submission" date="2019-12" db="EMBL/GenBank/DDBJ databases">
        <authorList>
            <person name="Lee S.D."/>
        </authorList>
    </citation>
    <scope>NUCLEOTIDE SEQUENCE [LARGE SCALE GENOMIC DNA]</scope>
    <source>
        <strain evidence="3 4">GH3-10</strain>
    </source>
</reference>
<accession>A0A844XE20</accession>
<feature type="domain" description="Mammalian defensins" evidence="2">
    <location>
        <begin position="2"/>
        <end position="21"/>
    </location>
</feature>
<dbReference type="Proteomes" id="UP000461409">
    <property type="component" value="Unassembled WGS sequence"/>
</dbReference>
<feature type="region of interest" description="Disordered" evidence="1">
    <location>
        <begin position="1"/>
        <end position="23"/>
    </location>
</feature>
<evidence type="ECO:0000256" key="1">
    <source>
        <dbReference type="SAM" id="MobiDB-lite"/>
    </source>
</evidence>
<dbReference type="GO" id="GO:0005576">
    <property type="term" value="C:extracellular region"/>
    <property type="evidence" value="ECO:0007669"/>
    <property type="project" value="InterPro"/>
</dbReference>
<sequence length="23" mass="2516">MRSAYCRSPERASGTCRGSGRAR</sequence>